<protein>
    <submittedName>
        <fullName evidence="1">Uncharacterized protein</fullName>
    </submittedName>
</protein>
<reference evidence="1" key="1">
    <citation type="submission" date="2022-07" db="EMBL/GenBank/DDBJ databases">
        <title>Phylogenomic reconstructions and comparative analyses of Kickxellomycotina fungi.</title>
        <authorList>
            <person name="Reynolds N.K."/>
            <person name="Stajich J.E."/>
            <person name="Barry K."/>
            <person name="Grigoriev I.V."/>
            <person name="Crous P."/>
            <person name="Smith M.E."/>
        </authorList>
    </citation>
    <scope>NUCLEOTIDE SEQUENCE</scope>
    <source>
        <strain evidence="1">CBS 102833</strain>
    </source>
</reference>
<dbReference type="Proteomes" id="UP001140096">
    <property type="component" value="Unassembled WGS sequence"/>
</dbReference>
<proteinExistence type="predicted"/>
<gene>
    <name evidence="1" type="ORF">H4S07_006226</name>
</gene>
<keyword evidence="2" id="KW-1185">Reference proteome</keyword>
<evidence type="ECO:0000313" key="1">
    <source>
        <dbReference type="EMBL" id="KAJ2796429.1"/>
    </source>
</evidence>
<dbReference type="EMBL" id="JANBUP010003549">
    <property type="protein sequence ID" value="KAJ2796429.1"/>
    <property type="molecule type" value="Genomic_DNA"/>
</dbReference>
<sequence length="227" mass="26891">MSASFVKTFDSLTEDDANYLKNWVRKEQTRRYVTMDDICKEATAYYRQTYGSESKFMLTRFTKKDCAIFLSRYGIEFDTNDFKRAAWANANAIIKKRATVENRIPWFEVKQLLCDIYLCRGFTDHADSYWVKEVRSFSKHSPGIRKLIYTHAEFRWDDYRKMRQINQEINYLELSSCEKATQWRAEFQKEAGGYAPAYIFNADETKVKFWVQEKSTLISAMVILACN</sequence>
<comment type="caution">
    <text evidence="1">The sequence shown here is derived from an EMBL/GenBank/DDBJ whole genome shotgun (WGS) entry which is preliminary data.</text>
</comment>
<name>A0ACC1KXG1_9FUNG</name>
<accession>A0ACC1KXG1</accession>
<evidence type="ECO:0000313" key="2">
    <source>
        <dbReference type="Proteomes" id="UP001140096"/>
    </source>
</evidence>
<feature type="non-terminal residue" evidence="1">
    <location>
        <position position="227"/>
    </location>
</feature>
<organism evidence="1 2">
    <name type="scientific">Coemansia furcata</name>
    <dbReference type="NCBI Taxonomy" id="417177"/>
    <lineage>
        <taxon>Eukaryota</taxon>
        <taxon>Fungi</taxon>
        <taxon>Fungi incertae sedis</taxon>
        <taxon>Zoopagomycota</taxon>
        <taxon>Kickxellomycotina</taxon>
        <taxon>Kickxellomycetes</taxon>
        <taxon>Kickxellales</taxon>
        <taxon>Kickxellaceae</taxon>
        <taxon>Coemansia</taxon>
    </lineage>
</organism>